<keyword evidence="1" id="KW-0547">Nucleotide-binding</keyword>
<feature type="domain" description="Band 4.1" evidence="2">
    <location>
        <begin position="13"/>
        <end position="299"/>
    </location>
</feature>
<dbReference type="InterPro" id="IPR019749">
    <property type="entry name" value="Band_41_domain"/>
</dbReference>
<dbReference type="GO" id="GO:0010975">
    <property type="term" value="P:regulation of neuron projection development"/>
    <property type="evidence" value="ECO:0007669"/>
    <property type="project" value="TreeGrafter"/>
</dbReference>
<dbReference type="NCBIfam" id="TIGR00231">
    <property type="entry name" value="small_GTP"/>
    <property type="match status" value="1"/>
</dbReference>
<dbReference type="PROSITE" id="PS51421">
    <property type="entry name" value="RAS"/>
    <property type="match status" value="1"/>
</dbReference>
<gene>
    <name evidence="4" type="ORF">DUI87_03465</name>
</gene>
<dbReference type="InterPro" id="IPR029071">
    <property type="entry name" value="Ubiquitin-like_domsf"/>
</dbReference>
<proteinExistence type="predicted"/>
<dbReference type="InterPro" id="IPR018979">
    <property type="entry name" value="FERM_N"/>
</dbReference>
<dbReference type="InterPro" id="IPR014847">
    <property type="entry name" value="FA"/>
</dbReference>
<sequence length="504" mass="56632">MREYKVVVLGSGGVGKSALTVQFVTGTFIEKYDPTIEDFYRKEIEVDSSPSVLEILDTAGTEQFASMRDLTSRMVRDSSSSTAWSTSSPSRLGSDVSTAVKTPVTYTTGLAIQVPSEISQCPASPMQPGDRDVPPEPSEIRNQLQHRHLSFQNQDSLLAKILWKRLFNLTCSHLNLVEKEYFGLAFHSQAGNQMKKDLAQGRLPCSDKSAALLVSHLLQSKLGDFHEETDQQHLATQRYLPNQEYLDNNIMHYHRKHSICLLTPVASCAFVSGGKTLAESDVQLLEVARKLEMYEIHLHPASNSEGAQINLAVTHMGCWCCGLFEEPKSKPKALLCSKGYSFCYSGRTQRQRLKHGRKAKMKSLPFERKHYTSCYDERQCHSSPDLLMDASKQMEELCLAYGSRGSYHTNGVHGSEPTLDSRRRSSTMEVMFATELERSKPEASPIFLPHSKGLSTFPLLYTELEMERAWESIDLFGARNPLTSFRPHQFSGNSKTPLWATCRK</sequence>
<organism evidence="4 5">
    <name type="scientific">Hirundo rustica rustica</name>
    <dbReference type="NCBI Taxonomy" id="333673"/>
    <lineage>
        <taxon>Eukaryota</taxon>
        <taxon>Metazoa</taxon>
        <taxon>Chordata</taxon>
        <taxon>Craniata</taxon>
        <taxon>Vertebrata</taxon>
        <taxon>Euteleostomi</taxon>
        <taxon>Archelosauria</taxon>
        <taxon>Archosauria</taxon>
        <taxon>Dinosauria</taxon>
        <taxon>Saurischia</taxon>
        <taxon>Theropoda</taxon>
        <taxon>Coelurosauria</taxon>
        <taxon>Aves</taxon>
        <taxon>Neognathae</taxon>
        <taxon>Neoaves</taxon>
        <taxon>Telluraves</taxon>
        <taxon>Australaves</taxon>
        <taxon>Passeriformes</taxon>
        <taxon>Sylvioidea</taxon>
        <taxon>Hirundinidae</taxon>
        <taxon>Hirundo</taxon>
    </lineage>
</organism>
<dbReference type="InterPro" id="IPR035963">
    <property type="entry name" value="FERM_2"/>
</dbReference>
<dbReference type="SMART" id="SM00295">
    <property type="entry name" value="B41"/>
    <property type="match status" value="1"/>
</dbReference>
<evidence type="ECO:0008006" key="6">
    <source>
        <dbReference type="Google" id="ProtNLM"/>
    </source>
</evidence>
<evidence type="ECO:0000256" key="1">
    <source>
        <dbReference type="ARBA" id="ARBA00022741"/>
    </source>
</evidence>
<evidence type="ECO:0000313" key="5">
    <source>
        <dbReference type="Proteomes" id="UP000269221"/>
    </source>
</evidence>
<dbReference type="PANTHER" id="PTHR45858:SF1">
    <property type="entry name" value="FERM DOMAIN-CONTAINING PROTEIN 7"/>
    <property type="match status" value="1"/>
</dbReference>
<dbReference type="Pfam" id="PF09379">
    <property type="entry name" value="FERM_N"/>
    <property type="match status" value="1"/>
</dbReference>
<dbReference type="Gene3D" id="1.20.80.10">
    <property type="match status" value="1"/>
</dbReference>
<name>A0A3M0L2W4_HIRRU</name>
<dbReference type="STRING" id="333673.A0A3M0L2W4"/>
<accession>A0A3M0L2W4</accession>
<dbReference type="OrthoDB" id="9990815at2759"/>
<keyword evidence="5" id="KW-1185">Reference proteome</keyword>
<evidence type="ECO:0000313" key="4">
    <source>
        <dbReference type="EMBL" id="RMC19899.1"/>
    </source>
</evidence>
<feature type="domain" description="FERM adjacent" evidence="3">
    <location>
        <begin position="333"/>
        <end position="379"/>
    </location>
</feature>
<dbReference type="Proteomes" id="UP000269221">
    <property type="component" value="Unassembled WGS sequence"/>
</dbReference>
<dbReference type="Pfam" id="PF00373">
    <property type="entry name" value="FERM_M"/>
    <property type="match status" value="1"/>
</dbReference>
<dbReference type="SMART" id="SM01195">
    <property type="entry name" value="FA"/>
    <property type="match status" value="1"/>
</dbReference>
<dbReference type="GO" id="GO:0005085">
    <property type="term" value="F:guanyl-nucleotide exchange factor activity"/>
    <property type="evidence" value="ECO:0007669"/>
    <property type="project" value="TreeGrafter"/>
</dbReference>
<dbReference type="Gene3D" id="3.40.50.300">
    <property type="entry name" value="P-loop containing nucleotide triphosphate hydrolases"/>
    <property type="match status" value="1"/>
</dbReference>
<dbReference type="InterPro" id="IPR019748">
    <property type="entry name" value="FERM_central"/>
</dbReference>
<dbReference type="InterPro" id="IPR005225">
    <property type="entry name" value="Small_GTP-bd"/>
</dbReference>
<dbReference type="InterPro" id="IPR051835">
    <property type="entry name" value="RAC1-GEF"/>
</dbReference>
<evidence type="ECO:0000259" key="2">
    <source>
        <dbReference type="SMART" id="SM00295"/>
    </source>
</evidence>
<protein>
    <recommendedName>
        <fullName evidence="6">Small monomeric GTPase</fullName>
    </recommendedName>
</protein>
<dbReference type="Pfam" id="PF00071">
    <property type="entry name" value="Ras"/>
    <property type="match status" value="1"/>
</dbReference>
<dbReference type="SUPFAM" id="SSF47031">
    <property type="entry name" value="Second domain of FERM"/>
    <property type="match status" value="1"/>
</dbReference>
<dbReference type="SUPFAM" id="SSF52540">
    <property type="entry name" value="P-loop containing nucleoside triphosphate hydrolases"/>
    <property type="match status" value="1"/>
</dbReference>
<dbReference type="EMBL" id="QRBI01000094">
    <property type="protein sequence ID" value="RMC19899.1"/>
    <property type="molecule type" value="Genomic_DNA"/>
</dbReference>
<dbReference type="InterPro" id="IPR001806">
    <property type="entry name" value="Small_GTPase"/>
</dbReference>
<dbReference type="SMART" id="SM00173">
    <property type="entry name" value="RAS"/>
    <property type="match status" value="1"/>
</dbReference>
<dbReference type="PANTHER" id="PTHR45858">
    <property type="entry name" value="FERM DOMAIN CONTAINING PROTEIN"/>
    <property type="match status" value="1"/>
</dbReference>
<dbReference type="SUPFAM" id="SSF54236">
    <property type="entry name" value="Ubiquitin-like"/>
    <property type="match status" value="1"/>
</dbReference>
<comment type="caution">
    <text evidence="4">The sequence shown here is derived from an EMBL/GenBank/DDBJ whole genome shotgun (WGS) entry which is preliminary data.</text>
</comment>
<dbReference type="CDD" id="cd14473">
    <property type="entry name" value="FERM_B-lobe"/>
    <property type="match status" value="1"/>
</dbReference>
<dbReference type="AlphaFoldDB" id="A0A3M0L2W4"/>
<reference evidence="4 5" key="1">
    <citation type="submission" date="2018-07" db="EMBL/GenBank/DDBJ databases">
        <title>A high quality draft genome assembly of the barn swallow (H. rustica rustica).</title>
        <authorList>
            <person name="Formenti G."/>
            <person name="Chiara M."/>
            <person name="Poveda L."/>
            <person name="Francoijs K.-J."/>
            <person name="Bonisoli-Alquati A."/>
            <person name="Canova L."/>
            <person name="Gianfranceschi L."/>
            <person name="Horner D.S."/>
            <person name="Saino N."/>
        </authorList>
    </citation>
    <scope>NUCLEOTIDE SEQUENCE [LARGE SCALE GENOMIC DNA]</scope>
    <source>
        <strain evidence="4">Chelidonia</strain>
        <tissue evidence="4">Blood</tissue>
    </source>
</reference>
<dbReference type="Pfam" id="PF08736">
    <property type="entry name" value="FA"/>
    <property type="match status" value="1"/>
</dbReference>
<dbReference type="PRINTS" id="PR00449">
    <property type="entry name" value="RASTRNSFRMNG"/>
</dbReference>
<dbReference type="SMART" id="SM00175">
    <property type="entry name" value="RAB"/>
    <property type="match status" value="1"/>
</dbReference>
<dbReference type="GO" id="GO:0003924">
    <property type="term" value="F:GTPase activity"/>
    <property type="evidence" value="ECO:0007669"/>
    <property type="project" value="InterPro"/>
</dbReference>
<dbReference type="InterPro" id="IPR014352">
    <property type="entry name" value="FERM/acyl-CoA-bd_prot_sf"/>
</dbReference>
<dbReference type="FunFam" id="3.40.50.300:FF:001686">
    <property type="entry name" value="KRAS proto-oncogene, GTPase"/>
    <property type="match status" value="1"/>
</dbReference>
<dbReference type="InterPro" id="IPR027417">
    <property type="entry name" value="P-loop_NTPase"/>
</dbReference>
<dbReference type="GO" id="GO:0005525">
    <property type="term" value="F:GTP binding"/>
    <property type="evidence" value="ECO:0007669"/>
    <property type="project" value="InterPro"/>
</dbReference>
<evidence type="ECO:0000259" key="3">
    <source>
        <dbReference type="SMART" id="SM01195"/>
    </source>
</evidence>